<dbReference type="EMBL" id="WXEX01000001">
    <property type="protein sequence ID" value="MZP41544.1"/>
    <property type="molecule type" value="Genomic_DNA"/>
</dbReference>
<keyword evidence="1" id="KW-0472">Membrane</keyword>
<reference evidence="2 3" key="1">
    <citation type="submission" date="2020-01" db="EMBL/GenBank/DDBJ databases">
        <title>Whole genome sequence of Heliobacterium gestii DSM 11169.</title>
        <authorList>
            <person name="Kyndt J.A."/>
            <person name="Meyer T.E."/>
        </authorList>
    </citation>
    <scope>NUCLEOTIDE SEQUENCE [LARGE SCALE GENOMIC DNA]</scope>
    <source>
        <strain evidence="2 3">DSM 11169</strain>
    </source>
</reference>
<comment type="caution">
    <text evidence="2">The sequence shown here is derived from an EMBL/GenBank/DDBJ whole genome shotgun (WGS) entry which is preliminary data.</text>
</comment>
<keyword evidence="3" id="KW-1185">Reference proteome</keyword>
<dbReference type="OrthoDB" id="3036059at2"/>
<accession>A0A845L8K3</accession>
<keyword evidence="1" id="KW-0812">Transmembrane</keyword>
<protein>
    <submittedName>
        <fullName evidence="2">Uncharacterized protein</fullName>
    </submittedName>
</protein>
<evidence type="ECO:0000313" key="2">
    <source>
        <dbReference type="EMBL" id="MZP41544.1"/>
    </source>
</evidence>
<evidence type="ECO:0000256" key="1">
    <source>
        <dbReference type="SAM" id="Phobius"/>
    </source>
</evidence>
<gene>
    <name evidence="2" type="ORF">GTO89_00675</name>
</gene>
<proteinExistence type="predicted"/>
<dbReference type="Proteomes" id="UP000471031">
    <property type="component" value="Unassembled WGS sequence"/>
</dbReference>
<feature type="transmembrane region" description="Helical" evidence="1">
    <location>
        <begin position="36"/>
        <end position="54"/>
    </location>
</feature>
<name>A0A845L8K3_HELGE</name>
<dbReference type="AlphaFoldDB" id="A0A845L8K3"/>
<keyword evidence="1" id="KW-1133">Transmembrane helix</keyword>
<dbReference type="RefSeq" id="WP_161260131.1">
    <property type="nucleotide sequence ID" value="NZ_JAFBDC010000001.1"/>
</dbReference>
<evidence type="ECO:0000313" key="3">
    <source>
        <dbReference type="Proteomes" id="UP000471031"/>
    </source>
</evidence>
<organism evidence="2 3">
    <name type="scientific">Heliomicrobium gestii</name>
    <name type="common">Heliobacterium gestii</name>
    <dbReference type="NCBI Taxonomy" id="2699"/>
    <lineage>
        <taxon>Bacteria</taxon>
        <taxon>Bacillati</taxon>
        <taxon>Bacillota</taxon>
        <taxon>Clostridia</taxon>
        <taxon>Eubacteriales</taxon>
        <taxon>Heliobacteriaceae</taxon>
        <taxon>Heliomicrobium</taxon>
    </lineage>
</organism>
<sequence>MLIYLAAAFTLLAISLYTLNYGSTLWRSGHKPAGAFTWILALAVVAFPILVVVTT</sequence>